<sequence length="80" mass="9157">MHISMPDDIPTKGMTSHWTDSRTLLKKPMIFTEFGKSSKDPGFNIASRDSFLNAIYSNIYSLAEVEELEAAWFGNLWLKE</sequence>
<proteinExistence type="predicted"/>
<gene>
    <name evidence="1" type="ORF">Sango_1489100</name>
</gene>
<comment type="caution">
    <text evidence="1">The sequence shown here is derived from an EMBL/GenBank/DDBJ whole genome shotgun (WGS) entry which is preliminary data.</text>
</comment>
<protein>
    <submittedName>
        <fullName evidence="1">Mannan endo-1,4-beta-mannosidase 2</fullName>
    </submittedName>
</protein>
<accession>A0AAE1WNF7</accession>
<dbReference type="EMBL" id="JACGWL010000008">
    <property type="protein sequence ID" value="KAK4396525.1"/>
    <property type="molecule type" value="Genomic_DNA"/>
</dbReference>
<reference evidence="1" key="1">
    <citation type="submission" date="2020-06" db="EMBL/GenBank/DDBJ databases">
        <authorList>
            <person name="Li T."/>
            <person name="Hu X."/>
            <person name="Zhang T."/>
            <person name="Song X."/>
            <person name="Zhang H."/>
            <person name="Dai N."/>
            <person name="Sheng W."/>
            <person name="Hou X."/>
            <person name="Wei L."/>
        </authorList>
    </citation>
    <scope>NUCLEOTIDE SEQUENCE</scope>
    <source>
        <strain evidence="1">K16</strain>
        <tissue evidence="1">Leaf</tissue>
    </source>
</reference>
<dbReference type="Gene3D" id="3.20.20.80">
    <property type="entry name" value="Glycosidases"/>
    <property type="match status" value="1"/>
</dbReference>
<organism evidence="1 2">
    <name type="scientific">Sesamum angolense</name>
    <dbReference type="NCBI Taxonomy" id="2727404"/>
    <lineage>
        <taxon>Eukaryota</taxon>
        <taxon>Viridiplantae</taxon>
        <taxon>Streptophyta</taxon>
        <taxon>Embryophyta</taxon>
        <taxon>Tracheophyta</taxon>
        <taxon>Spermatophyta</taxon>
        <taxon>Magnoliopsida</taxon>
        <taxon>eudicotyledons</taxon>
        <taxon>Gunneridae</taxon>
        <taxon>Pentapetalae</taxon>
        <taxon>asterids</taxon>
        <taxon>lamiids</taxon>
        <taxon>Lamiales</taxon>
        <taxon>Pedaliaceae</taxon>
        <taxon>Sesamum</taxon>
    </lineage>
</organism>
<evidence type="ECO:0000313" key="1">
    <source>
        <dbReference type="EMBL" id="KAK4396525.1"/>
    </source>
</evidence>
<evidence type="ECO:0000313" key="2">
    <source>
        <dbReference type="Proteomes" id="UP001289374"/>
    </source>
</evidence>
<dbReference type="PANTHER" id="PTHR31451">
    <property type="match status" value="1"/>
</dbReference>
<reference evidence="1" key="2">
    <citation type="journal article" date="2024" name="Plant">
        <title>Genomic evolution and insights into agronomic trait innovations of Sesamum species.</title>
        <authorList>
            <person name="Miao H."/>
            <person name="Wang L."/>
            <person name="Qu L."/>
            <person name="Liu H."/>
            <person name="Sun Y."/>
            <person name="Le M."/>
            <person name="Wang Q."/>
            <person name="Wei S."/>
            <person name="Zheng Y."/>
            <person name="Lin W."/>
            <person name="Duan Y."/>
            <person name="Cao H."/>
            <person name="Xiong S."/>
            <person name="Wang X."/>
            <person name="Wei L."/>
            <person name="Li C."/>
            <person name="Ma Q."/>
            <person name="Ju M."/>
            <person name="Zhao R."/>
            <person name="Li G."/>
            <person name="Mu C."/>
            <person name="Tian Q."/>
            <person name="Mei H."/>
            <person name="Zhang T."/>
            <person name="Gao T."/>
            <person name="Zhang H."/>
        </authorList>
    </citation>
    <scope>NUCLEOTIDE SEQUENCE</scope>
    <source>
        <strain evidence="1">K16</strain>
    </source>
</reference>
<name>A0AAE1WNF7_9LAMI</name>
<keyword evidence="2" id="KW-1185">Reference proteome</keyword>
<dbReference type="InterPro" id="IPR045053">
    <property type="entry name" value="MAN-like"/>
</dbReference>
<dbReference type="AlphaFoldDB" id="A0AAE1WNF7"/>
<dbReference type="Proteomes" id="UP001289374">
    <property type="component" value="Unassembled WGS sequence"/>
</dbReference>
<dbReference type="PANTHER" id="PTHR31451:SF53">
    <property type="entry name" value="MANNAN ENDO-1,4-BETA-MANNOSIDASE"/>
    <property type="match status" value="1"/>
</dbReference>
<dbReference type="GO" id="GO:0016985">
    <property type="term" value="F:mannan endo-1,4-beta-mannosidase activity"/>
    <property type="evidence" value="ECO:0007669"/>
    <property type="project" value="TreeGrafter"/>
</dbReference>